<dbReference type="OrthoDB" id="4934727at2"/>
<comment type="caution">
    <text evidence="3">The sequence shown here is derived from an EMBL/GenBank/DDBJ whole genome shotgun (WGS) entry which is preliminary data.</text>
</comment>
<evidence type="ECO:0000256" key="1">
    <source>
        <dbReference type="SAM" id="MobiDB-lite"/>
    </source>
</evidence>
<keyword evidence="2" id="KW-0812">Transmembrane</keyword>
<evidence type="ECO:0000313" key="4">
    <source>
        <dbReference type="Proteomes" id="UP000323410"/>
    </source>
</evidence>
<feature type="transmembrane region" description="Helical" evidence="2">
    <location>
        <begin position="236"/>
        <end position="257"/>
    </location>
</feature>
<sequence length="259" mass="26833">MTESTDVDTAQPVTRRQLRLQLVDGKAVVPDDAVGSLREPLPGGRRDRRRQGRRADGAPAIEPVEPDPAVLAQQRALTARAAELAARAQRVRDSARPPAAESSPTAPGSEDLTAAHNLAVLATPGFFLRTEGSEAPSGSAPSLVADTPAADTPVADTPVPAAQLRSPEPEPEPEPEPAAPPSTRTGSTASAHRERAAPGVNGDTDPIEARSAFGLDPLDAMTAGLGRMRRLRYAQYSLLGVGAAALCTGIIMIVSSLNG</sequence>
<evidence type="ECO:0000256" key="2">
    <source>
        <dbReference type="SAM" id="Phobius"/>
    </source>
</evidence>
<feature type="region of interest" description="Disordered" evidence="1">
    <location>
        <begin position="83"/>
        <end position="111"/>
    </location>
</feature>
<dbReference type="AlphaFoldDB" id="A0A5D0XPS6"/>
<gene>
    <name evidence="3" type="ORF">FQ377_09865</name>
</gene>
<proteinExistence type="predicted"/>
<keyword evidence="4" id="KW-1185">Reference proteome</keyword>
<name>A0A5D0XPS6_9MICC</name>
<accession>A0A5D0XPS6</accession>
<dbReference type="RefSeq" id="WP_148601091.1">
    <property type="nucleotide sequence ID" value="NZ_VSLD01000004.1"/>
</dbReference>
<dbReference type="EMBL" id="VSLD01000004">
    <property type="protein sequence ID" value="TYC98614.1"/>
    <property type="molecule type" value="Genomic_DNA"/>
</dbReference>
<keyword evidence="2" id="KW-0472">Membrane</keyword>
<feature type="region of interest" description="Disordered" evidence="1">
    <location>
        <begin position="30"/>
        <end position="69"/>
    </location>
</feature>
<dbReference type="Proteomes" id="UP000323410">
    <property type="component" value="Unassembled WGS sequence"/>
</dbReference>
<feature type="compositionally biased region" description="Low complexity" evidence="1">
    <location>
        <begin position="144"/>
        <end position="162"/>
    </location>
</feature>
<protein>
    <submittedName>
        <fullName evidence="3">Uncharacterized protein</fullName>
    </submittedName>
</protein>
<reference evidence="3 4" key="1">
    <citation type="submission" date="2019-08" db="EMBL/GenBank/DDBJ databases">
        <title>Genone of Arthrobacter echini P9.</title>
        <authorList>
            <person name="Bowman J.P."/>
        </authorList>
    </citation>
    <scope>NUCLEOTIDE SEQUENCE [LARGE SCALE GENOMIC DNA]</scope>
    <source>
        <strain evidence="3 4">P9</strain>
    </source>
</reference>
<evidence type="ECO:0000313" key="3">
    <source>
        <dbReference type="EMBL" id="TYC98614.1"/>
    </source>
</evidence>
<feature type="region of interest" description="Disordered" evidence="1">
    <location>
        <begin position="131"/>
        <end position="210"/>
    </location>
</feature>
<organism evidence="3 4">
    <name type="scientific">Arthrobacter echini</name>
    <dbReference type="NCBI Taxonomy" id="1529066"/>
    <lineage>
        <taxon>Bacteria</taxon>
        <taxon>Bacillati</taxon>
        <taxon>Actinomycetota</taxon>
        <taxon>Actinomycetes</taxon>
        <taxon>Micrococcales</taxon>
        <taxon>Micrococcaceae</taxon>
        <taxon>Arthrobacter</taxon>
    </lineage>
</organism>
<keyword evidence="2" id="KW-1133">Transmembrane helix</keyword>